<comment type="caution">
    <text evidence="1">The sequence shown here is derived from an EMBL/GenBank/DDBJ whole genome shotgun (WGS) entry which is preliminary data.</text>
</comment>
<dbReference type="AlphaFoldDB" id="A0A0F9KPF2"/>
<evidence type="ECO:0000313" key="1">
    <source>
        <dbReference type="EMBL" id="KKM76661.1"/>
    </source>
</evidence>
<organism evidence="1">
    <name type="scientific">marine sediment metagenome</name>
    <dbReference type="NCBI Taxonomy" id="412755"/>
    <lineage>
        <taxon>unclassified sequences</taxon>
        <taxon>metagenomes</taxon>
        <taxon>ecological metagenomes</taxon>
    </lineage>
</organism>
<dbReference type="EMBL" id="LAZR01008769">
    <property type="protein sequence ID" value="KKM76661.1"/>
    <property type="molecule type" value="Genomic_DNA"/>
</dbReference>
<protein>
    <submittedName>
        <fullName evidence="1">Uncharacterized protein</fullName>
    </submittedName>
</protein>
<accession>A0A0F9KPF2</accession>
<name>A0A0F9KPF2_9ZZZZ</name>
<reference evidence="1" key="1">
    <citation type="journal article" date="2015" name="Nature">
        <title>Complex archaea that bridge the gap between prokaryotes and eukaryotes.</title>
        <authorList>
            <person name="Spang A."/>
            <person name="Saw J.H."/>
            <person name="Jorgensen S.L."/>
            <person name="Zaremba-Niedzwiedzka K."/>
            <person name="Martijn J."/>
            <person name="Lind A.E."/>
            <person name="van Eijk R."/>
            <person name="Schleper C."/>
            <person name="Guy L."/>
            <person name="Ettema T.J."/>
        </authorList>
    </citation>
    <scope>NUCLEOTIDE SEQUENCE</scope>
</reference>
<sequence length="206" mass="23517">MTTGIVASPEMEDIDDFINENEITMHVLLAHENPYRNRGNQQGINWSCKIINSDNKYIVIYFSKGAAIRQWCQSPEIGFGDTIPLHIPHHKINKRYDGPLPPFENERDKRTFQFCSQVEPPFLAEVLEVLARDICLVEQAGSFERWAEALKTSSDSRAAKTAFDIICQQRIELTALLGEGACHKLLYEIDRVPEIEPPTKNNEENT</sequence>
<proteinExistence type="predicted"/>
<gene>
    <name evidence="1" type="ORF">LCGC14_1377850</name>
</gene>